<accession>A0ABN3QHI2</accession>
<dbReference type="EMBL" id="BAAATD010000013">
    <property type="protein sequence ID" value="GAA2626690.1"/>
    <property type="molecule type" value="Genomic_DNA"/>
</dbReference>
<reference evidence="2 3" key="1">
    <citation type="journal article" date="2019" name="Int. J. Syst. Evol. Microbiol.">
        <title>The Global Catalogue of Microorganisms (GCM) 10K type strain sequencing project: providing services to taxonomists for standard genome sequencing and annotation.</title>
        <authorList>
            <consortium name="The Broad Institute Genomics Platform"/>
            <consortium name="The Broad Institute Genome Sequencing Center for Infectious Disease"/>
            <person name="Wu L."/>
            <person name="Ma J."/>
        </authorList>
    </citation>
    <scope>NUCLEOTIDE SEQUENCE [LARGE SCALE GENOMIC DNA]</scope>
    <source>
        <strain evidence="2 3">JCM 6833</strain>
    </source>
</reference>
<dbReference type="PROSITE" id="PS50943">
    <property type="entry name" value="HTH_CROC1"/>
    <property type="match status" value="1"/>
</dbReference>
<evidence type="ECO:0000313" key="2">
    <source>
        <dbReference type="EMBL" id="GAA2626690.1"/>
    </source>
</evidence>
<sequence>MDAQTGDRVCPACRCTRLSRYNTAPLCGACLVAVRDGGGVAPAWLWDSGPLRQALARADMAAVMAILRGAAGMSQLEFGHILGWSQSVITKIERHKRDTFHDIREIVRVADLLDMPRQALLPLITGNADSRLDADQDAAFWEDAMKPLEGMGRREFTVMVSGLALAATLPPEHVDRGHVRYLQASLEQLRTQDAAIGGAPLRAQAMRLFARARAMLDESDYTDQVGGELLVVTADLAVVAAWLAYDSGDQPAARALYNEAALLAGSAGDGRLLVHVYANMAQQATYLARVNGRRGTAREALRFVGRAAEVARHIPSASLHALLELRQALAYAQLGDEIAFNAAIGRARQEVDRGPHDSDLSWTRFITHSEITGYEAMGAVVLHRPDAAVNLYRGVLEDCTRSTRDRAYYRARLATALCEAGDHDSAVTEGMKIVGNLGGKLASMRVLRELKPVRDSADPADPDAAEEFRQQFDTAAHSLSLVTA</sequence>
<dbReference type="Gene3D" id="1.10.260.40">
    <property type="entry name" value="lambda repressor-like DNA-binding domains"/>
    <property type="match status" value="1"/>
</dbReference>
<dbReference type="InterPro" id="IPR010982">
    <property type="entry name" value="Lambda_DNA-bd_dom_sf"/>
</dbReference>
<keyword evidence="3" id="KW-1185">Reference proteome</keyword>
<evidence type="ECO:0000313" key="3">
    <source>
        <dbReference type="Proteomes" id="UP001501509"/>
    </source>
</evidence>
<dbReference type="InterPro" id="IPR001387">
    <property type="entry name" value="Cro/C1-type_HTH"/>
</dbReference>
<dbReference type="SUPFAM" id="SSF47413">
    <property type="entry name" value="lambda repressor-like DNA-binding domains"/>
    <property type="match status" value="1"/>
</dbReference>
<dbReference type="SMART" id="SM00530">
    <property type="entry name" value="HTH_XRE"/>
    <property type="match status" value="1"/>
</dbReference>
<name>A0ABN3QHI2_9ACTN</name>
<dbReference type="Gene3D" id="1.25.40.10">
    <property type="entry name" value="Tetratricopeptide repeat domain"/>
    <property type="match status" value="1"/>
</dbReference>
<proteinExistence type="predicted"/>
<protein>
    <recommendedName>
        <fullName evidence="1">HTH cro/C1-type domain-containing protein</fullName>
    </recommendedName>
</protein>
<feature type="domain" description="HTH cro/C1-type" evidence="1">
    <location>
        <begin position="64"/>
        <end position="120"/>
    </location>
</feature>
<comment type="caution">
    <text evidence="2">The sequence shown here is derived from an EMBL/GenBank/DDBJ whole genome shotgun (WGS) entry which is preliminary data.</text>
</comment>
<gene>
    <name evidence="2" type="ORF">GCM10010411_74590</name>
</gene>
<organism evidence="2 3">
    <name type="scientific">Actinomadura fulvescens</name>
    <dbReference type="NCBI Taxonomy" id="46160"/>
    <lineage>
        <taxon>Bacteria</taxon>
        <taxon>Bacillati</taxon>
        <taxon>Actinomycetota</taxon>
        <taxon>Actinomycetes</taxon>
        <taxon>Streptosporangiales</taxon>
        <taxon>Thermomonosporaceae</taxon>
        <taxon>Actinomadura</taxon>
    </lineage>
</organism>
<dbReference type="CDD" id="cd00093">
    <property type="entry name" value="HTH_XRE"/>
    <property type="match status" value="1"/>
</dbReference>
<evidence type="ECO:0000259" key="1">
    <source>
        <dbReference type="PROSITE" id="PS50943"/>
    </source>
</evidence>
<dbReference type="InterPro" id="IPR011990">
    <property type="entry name" value="TPR-like_helical_dom_sf"/>
</dbReference>
<dbReference type="Proteomes" id="UP001501509">
    <property type="component" value="Unassembled WGS sequence"/>
</dbReference>